<reference evidence="5 6" key="1">
    <citation type="submission" date="2017-04" db="EMBL/GenBank/DDBJ databases">
        <title>Kefir bacterial isolates.</title>
        <authorList>
            <person name="Kim Y."/>
            <person name="Blasche S."/>
            <person name="Patil K.R."/>
        </authorList>
    </citation>
    <scope>NUCLEOTIDE SEQUENCE [LARGE SCALE GENOMIC DNA]</scope>
    <source>
        <strain evidence="5 6">OG2</strain>
    </source>
</reference>
<dbReference type="SUPFAM" id="SSF55031">
    <property type="entry name" value="Bacterial exopeptidase dimerisation domain"/>
    <property type="match status" value="1"/>
</dbReference>
<keyword evidence="2" id="KW-0378">Hydrolase</keyword>
<dbReference type="InterPro" id="IPR011650">
    <property type="entry name" value="Peptidase_M20_dimer"/>
</dbReference>
<evidence type="ECO:0000313" key="5">
    <source>
        <dbReference type="EMBL" id="PAK93085.1"/>
    </source>
</evidence>
<dbReference type="PANTHER" id="PTHR43808">
    <property type="entry name" value="ACETYLORNITHINE DEACETYLASE"/>
    <property type="match status" value="1"/>
</dbReference>
<dbReference type="Gene3D" id="3.40.630.10">
    <property type="entry name" value="Zn peptidases"/>
    <property type="match status" value="1"/>
</dbReference>
<dbReference type="Gene3D" id="3.30.70.360">
    <property type="match status" value="1"/>
</dbReference>
<name>A0A269Z5N9_9MICO</name>
<dbReference type="SUPFAM" id="SSF53187">
    <property type="entry name" value="Zn-dependent exopeptidases"/>
    <property type="match status" value="1"/>
</dbReference>
<feature type="active site" evidence="3">
    <location>
        <position position="77"/>
    </location>
</feature>
<feature type="active site" description="Proton acceptor" evidence="3">
    <location>
        <position position="137"/>
    </location>
</feature>
<dbReference type="PIRSF" id="PIRSF037238">
    <property type="entry name" value="Carboxypeptidase_G2"/>
    <property type="match status" value="1"/>
</dbReference>
<dbReference type="InterPro" id="IPR017150">
    <property type="entry name" value="Pept_M20_glutamate_carboxypep"/>
</dbReference>
<evidence type="ECO:0000256" key="3">
    <source>
        <dbReference type="PIRSR" id="PIRSR037238-1"/>
    </source>
</evidence>
<keyword evidence="1" id="KW-0479">Metal-binding</keyword>
<evidence type="ECO:0000259" key="4">
    <source>
        <dbReference type="Pfam" id="PF07687"/>
    </source>
</evidence>
<proteinExistence type="predicted"/>
<accession>A0A269Z5N9</accession>
<dbReference type="EMBL" id="NCWY01000020">
    <property type="protein sequence ID" value="PAK93085.1"/>
    <property type="molecule type" value="Genomic_DNA"/>
</dbReference>
<dbReference type="PANTHER" id="PTHR43808:SF9">
    <property type="entry name" value="BLL0789 PROTEIN"/>
    <property type="match status" value="1"/>
</dbReference>
<dbReference type="AlphaFoldDB" id="A0A269Z5N9"/>
<gene>
    <name evidence="5" type="ORF">B8X04_16160</name>
</gene>
<keyword evidence="5" id="KW-0121">Carboxypeptidase</keyword>
<dbReference type="Pfam" id="PF01546">
    <property type="entry name" value="Peptidase_M20"/>
    <property type="match status" value="1"/>
</dbReference>
<comment type="caution">
    <text evidence="5">The sequence shown here is derived from an EMBL/GenBank/DDBJ whole genome shotgun (WGS) entry which is preliminary data.</text>
</comment>
<dbReference type="Proteomes" id="UP000216867">
    <property type="component" value="Unassembled WGS sequence"/>
</dbReference>
<feature type="domain" description="Peptidase M20 dimerisation" evidence="4">
    <location>
        <begin position="172"/>
        <end position="266"/>
    </location>
</feature>
<keyword evidence="5" id="KW-0645">Protease</keyword>
<organism evidence="5 6">
    <name type="scientific">Brevibacterium casei</name>
    <dbReference type="NCBI Taxonomy" id="33889"/>
    <lineage>
        <taxon>Bacteria</taxon>
        <taxon>Bacillati</taxon>
        <taxon>Actinomycetota</taxon>
        <taxon>Actinomycetes</taxon>
        <taxon>Micrococcales</taxon>
        <taxon>Brevibacteriaceae</taxon>
        <taxon>Brevibacterium</taxon>
    </lineage>
</organism>
<evidence type="ECO:0000313" key="6">
    <source>
        <dbReference type="Proteomes" id="UP000216867"/>
    </source>
</evidence>
<dbReference type="GO" id="GO:0004180">
    <property type="term" value="F:carboxypeptidase activity"/>
    <property type="evidence" value="ECO:0007669"/>
    <property type="project" value="UniProtKB-KW"/>
</dbReference>
<sequence length="372" mass="38793">MREFDSTEFMSDFQALIECESFSHDPEALARSARLISRIGTGLLGAAPHVIETDSRPHLLWRFGDGPREVVLIGHHDTVWPTGTLKSFPYSAADGVVRGPGADDMKGGVLIALYAMARLRAERGSLDGVSVLITADEELGSPGSREIIENEARGAKAALVFESGAPDGSVKIARKGVAIYSLEVEGLAAHAGVEPEKGINATVEIANQVVRIAALHAPTVGTSVVPTVMHSGSTTNTVPAEAVVGIDSRAATVSEQERIDAELRSLTPSVAGAKLTLRGGINRAPLEEEMAMGLYARAQRLASTLGHPPLRSVAVGGGSDGNFTAGVGTPTLDGLGTVGGGSHARTEHALQVWIPRRVELTAALVGELLDDA</sequence>
<dbReference type="Pfam" id="PF07687">
    <property type="entry name" value="M20_dimer"/>
    <property type="match status" value="1"/>
</dbReference>
<evidence type="ECO:0000256" key="2">
    <source>
        <dbReference type="ARBA" id="ARBA00022801"/>
    </source>
</evidence>
<dbReference type="InterPro" id="IPR036264">
    <property type="entry name" value="Bact_exopeptidase_dim_dom"/>
</dbReference>
<dbReference type="InterPro" id="IPR002933">
    <property type="entry name" value="Peptidase_M20"/>
</dbReference>
<dbReference type="InterPro" id="IPR050072">
    <property type="entry name" value="Peptidase_M20A"/>
</dbReference>
<dbReference type="GO" id="GO:0046872">
    <property type="term" value="F:metal ion binding"/>
    <property type="evidence" value="ECO:0007669"/>
    <property type="project" value="UniProtKB-KW"/>
</dbReference>
<evidence type="ECO:0000256" key="1">
    <source>
        <dbReference type="ARBA" id="ARBA00022723"/>
    </source>
</evidence>
<protein>
    <submittedName>
        <fullName evidence="5">Glutamate carboxypeptidase</fullName>
    </submittedName>
</protein>